<accession>X1QWE8</accession>
<proteinExistence type="predicted"/>
<organism evidence="1">
    <name type="scientific">marine sediment metagenome</name>
    <dbReference type="NCBI Taxonomy" id="412755"/>
    <lineage>
        <taxon>unclassified sequences</taxon>
        <taxon>metagenomes</taxon>
        <taxon>ecological metagenomes</taxon>
    </lineage>
</organism>
<gene>
    <name evidence="1" type="ORF">S12H4_09632</name>
</gene>
<dbReference type="AlphaFoldDB" id="X1QWE8"/>
<dbReference type="EMBL" id="BARW01003946">
    <property type="protein sequence ID" value="GAI59126.1"/>
    <property type="molecule type" value="Genomic_DNA"/>
</dbReference>
<evidence type="ECO:0000313" key="1">
    <source>
        <dbReference type="EMBL" id="GAI59126.1"/>
    </source>
</evidence>
<comment type="caution">
    <text evidence="1">The sequence shown here is derived from an EMBL/GenBank/DDBJ whole genome shotgun (WGS) entry which is preliminary data.</text>
</comment>
<sequence length="198" mass="22395">MKKIFGIALVLALVAILAFGSTASAWDYEDPEVVANEDMWGGRGIDYDTGANEWHWGGDGYNLYQDDGSGAGHLDYIAIWLKGGMNNWLRDENPDTWYWAEEPRGYDEPEPKPSPIIASYIQIWLPDGKFSIQRNGNRRYAPIDVNDGTWRFQLAPNVLVWDGKFGGAAERIIIGEDGQVANDVWFQRGEPIITRWEP</sequence>
<protein>
    <submittedName>
        <fullName evidence="1">Uncharacterized protein</fullName>
    </submittedName>
</protein>
<reference evidence="1" key="1">
    <citation type="journal article" date="2014" name="Front. Microbiol.">
        <title>High frequency of phylogenetically diverse reductive dehalogenase-homologous genes in deep subseafloor sedimentary metagenomes.</title>
        <authorList>
            <person name="Kawai M."/>
            <person name="Futagami T."/>
            <person name="Toyoda A."/>
            <person name="Takaki Y."/>
            <person name="Nishi S."/>
            <person name="Hori S."/>
            <person name="Arai W."/>
            <person name="Tsubouchi T."/>
            <person name="Morono Y."/>
            <person name="Uchiyama I."/>
            <person name="Ito T."/>
            <person name="Fujiyama A."/>
            <person name="Inagaki F."/>
            <person name="Takami H."/>
        </authorList>
    </citation>
    <scope>NUCLEOTIDE SEQUENCE</scope>
    <source>
        <strain evidence="1">Expedition CK06-06</strain>
    </source>
</reference>
<name>X1QWE8_9ZZZZ</name>